<evidence type="ECO:0000313" key="4">
    <source>
        <dbReference type="Proteomes" id="UP000186351"/>
    </source>
</evidence>
<dbReference type="Proteomes" id="UP000306630">
    <property type="component" value="Unassembled WGS sequence"/>
</dbReference>
<dbReference type="OrthoDB" id="526037at2"/>
<reference evidence="3 5" key="3">
    <citation type="submission" date="2019-04" db="EMBL/GenBank/DDBJ databases">
        <title>Microbes associate with the intestines of laboratory mice.</title>
        <authorList>
            <person name="Navarre W."/>
            <person name="Wong E."/>
            <person name="Huang K."/>
            <person name="Tropini C."/>
            <person name="Ng K."/>
            <person name="Yu B."/>
        </authorList>
    </citation>
    <scope>NUCLEOTIDE SEQUENCE [LARGE SCALE GENOMIC DNA]</scope>
    <source>
        <strain evidence="3 5">NM06_A21</strain>
    </source>
</reference>
<sequence length="363" mass="41314">MTDFHKIVAQFATLGTVESVKALGNGLINDTYVVRTSETDAPDYVLQRINHHIFTDVDVLQGNIEAVTAHIRRKLQEAGTDDIDRKVLRFIPVKEGGKTYYHDGENYWRMMVFIPGAHTLEAVTPESSRCAGKAFGEFQSMLVDINADLKESIPDFHNMELRLRQLREAVASDPKGRVAGVRDLIDEIESRADEMCLAERLHREGRLPKRICHCDTKVNNMMFDEQGRMLCVIDLDTVMPSYVFSDYGDFLRTGANKGDEDDRDLDHVEFDMDIFRAFTKGYLAGAGAFLTPVEIENLPYAAAMFPYMQAVRFLADYINGDTYYKIQYPEHNLVRTRAQLKLLHSVDSHTREMHEYIKSVAAG</sequence>
<dbReference type="PANTHER" id="PTHR21064">
    <property type="entry name" value="AMINOGLYCOSIDE PHOSPHOTRANSFERASE DOMAIN-CONTAINING PROTEIN-RELATED"/>
    <property type="match status" value="1"/>
</dbReference>
<evidence type="ECO:0000313" key="2">
    <source>
        <dbReference type="EMBL" id="ANU62645.1"/>
    </source>
</evidence>
<evidence type="ECO:0000313" key="3">
    <source>
        <dbReference type="EMBL" id="TGY75518.1"/>
    </source>
</evidence>
<proteinExistence type="predicted"/>
<accession>A0A1B1S771</accession>
<name>A0A1B1S771_9BACT</name>
<dbReference type="RefSeq" id="WP_068960027.1">
    <property type="nucleotide sequence ID" value="NZ_CAJTAP010000002.1"/>
</dbReference>
<feature type="domain" description="Aminoglycoside phosphotransferase" evidence="1">
    <location>
        <begin position="20"/>
        <end position="267"/>
    </location>
</feature>
<keyword evidence="4" id="KW-1185">Reference proteome</keyword>
<evidence type="ECO:0000313" key="5">
    <source>
        <dbReference type="Proteomes" id="UP000306630"/>
    </source>
</evidence>
<reference evidence="2" key="2">
    <citation type="submission" date="2017-04" db="EMBL/GenBank/DDBJ databases">
        <title>Complete Genome Sequences of Twelve Strains of a Stable Defined Moderately Diverse Mouse Microbiota 2 (sDMDMm2).</title>
        <authorList>
            <person name="Uchimura Y."/>
            <person name="Wyss M."/>
            <person name="Brugiroux S."/>
            <person name="Limenitakis J.P."/>
            <person name="Stecher B."/>
            <person name="McCoy K.D."/>
            <person name="Macpherson A.J."/>
        </authorList>
    </citation>
    <scope>NUCLEOTIDE SEQUENCE</scope>
    <source>
        <strain evidence="2">YL27</strain>
    </source>
</reference>
<dbReference type="Gene3D" id="3.90.1200.10">
    <property type="match status" value="1"/>
</dbReference>
<dbReference type="GeneID" id="65535640"/>
<dbReference type="InterPro" id="IPR002575">
    <property type="entry name" value="Aminoglycoside_PTrfase"/>
</dbReference>
<protein>
    <submittedName>
        <fullName evidence="2 3">Aminoglycoside phosphotransferase</fullName>
    </submittedName>
</protein>
<reference evidence="4" key="1">
    <citation type="submission" date="2016-04" db="EMBL/GenBank/DDBJ databases">
        <title>Complete Genome Sequences of Twelve Strains of a Stable Defined Moderately Diverse Mouse Microbiota 2 (sDMDMm2).</title>
        <authorList>
            <person name="Uchimura Y."/>
            <person name="Wyss M."/>
            <person name="Brugiroux S."/>
            <person name="Limenitakis J.P."/>
            <person name="Stecher B."/>
            <person name="McCoy K.D."/>
            <person name="Macpherson A.J."/>
        </authorList>
    </citation>
    <scope>NUCLEOTIDE SEQUENCE [LARGE SCALE GENOMIC DNA]</scope>
    <source>
        <strain evidence="4">YL27</strain>
    </source>
</reference>
<dbReference type="InterPro" id="IPR011009">
    <property type="entry name" value="Kinase-like_dom_sf"/>
</dbReference>
<dbReference type="SUPFAM" id="SSF56112">
    <property type="entry name" value="Protein kinase-like (PK-like)"/>
    <property type="match status" value="1"/>
</dbReference>
<dbReference type="EMBL" id="SRYD01000011">
    <property type="protein sequence ID" value="TGY75518.1"/>
    <property type="molecule type" value="Genomic_DNA"/>
</dbReference>
<dbReference type="Pfam" id="PF01636">
    <property type="entry name" value="APH"/>
    <property type="match status" value="1"/>
</dbReference>
<gene>
    <name evidence="2" type="ORF">A4V02_02150</name>
    <name evidence="3" type="ORF">E5333_03870</name>
</gene>
<keyword evidence="2" id="KW-0808">Transferase</keyword>
<dbReference type="InterPro" id="IPR050249">
    <property type="entry name" value="Pseudomonas-type_ThrB"/>
</dbReference>
<dbReference type="GO" id="GO:0016740">
    <property type="term" value="F:transferase activity"/>
    <property type="evidence" value="ECO:0007669"/>
    <property type="project" value="UniProtKB-KW"/>
</dbReference>
<dbReference type="STRING" id="1796646.A4V02_02150"/>
<organism evidence="2 4">
    <name type="scientific">Muribaculum intestinale</name>
    <dbReference type="NCBI Taxonomy" id="1796646"/>
    <lineage>
        <taxon>Bacteria</taxon>
        <taxon>Pseudomonadati</taxon>
        <taxon>Bacteroidota</taxon>
        <taxon>Bacteroidia</taxon>
        <taxon>Bacteroidales</taxon>
        <taxon>Muribaculaceae</taxon>
        <taxon>Muribaculum</taxon>
    </lineage>
</organism>
<accession>A0A1Z2XEK0</accession>
<evidence type="ECO:0000259" key="1">
    <source>
        <dbReference type="Pfam" id="PF01636"/>
    </source>
</evidence>
<dbReference type="AlphaFoldDB" id="A0A1B1S771"/>
<dbReference type="PANTHER" id="PTHR21064:SF5">
    <property type="entry name" value="SLR1880 PROTEIN"/>
    <property type="match status" value="1"/>
</dbReference>
<dbReference type="Proteomes" id="UP000186351">
    <property type="component" value="Chromosome"/>
</dbReference>
<dbReference type="EMBL" id="CP015402">
    <property type="protein sequence ID" value="ANU62645.1"/>
    <property type="molecule type" value="Genomic_DNA"/>
</dbReference>
<dbReference type="KEGG" id="pary:A4V02_02150"/>